<dbReference type="AlphaFoldDB" id="A0A9P4IFH8"/>
<dbReference type="OrthoDB" id="498204at2759"/>
<keyword evidence="4" id="KW-1185">Reference proteome</keyword>
<comment type="caution">
    <text evidence="3">The sequence shown here is derived from an EMBL/GenBank/DDBJ whole genome shotgun (WGS) entry which is preliminary data.</text>
</comment>
<dbReference type="InterPro" id="IPR006076">
    <property type="entry name" value="FAD-dep_OxRdtase"/>
</dbReference>
<gene>
    <name evidence="3" type="ORF">NA57DRAFT_66879</name>
</gene>
<dbReference type="Gene3D" id="3.50.50.60">
    <property type="entry name" value="FAD/NAD(P)-binding domain"/>
    <property type="match status" value="1"/>
</dbReference>
<dbReference type="GO" id="GO:0005829">
    <property type="term" value="C:cytosol"/>
    <property type="evidence" value="ECO:0007669"/>
    <property type="project" value="GOC"/>
</dbReference>
<feature type="region of interest" description="Disordered" evidence="1">
    <location>
        <begin position="82"/>
        <end position="107"/>
    </location>
</feature>
<evidence type="ECO:0000259" key="2">
    <source>
        <dbReference type="Pfam" id="PF01266"/>
    </source>
</evidence>
<dbReference type="GO" id="GO:0042147">
    <property type="term" value="P:retrograde transport, endosome to Golgi"/>
    <property type="evidence" value="ECO:0007669"/>
    <property type="project" value="TreeGrafter"/>
</dbReference>
<feature type="compositionally biased region" description="Polar residues" evidence="1">
    <location>
        <begin position="87"/>
        <end position="104"/>
    </location>
</feature>
<dbReference type="PANTHER" id="PTHR13847">
    <property type="entry name" value="SARCOSINE DEHYDROGENASE-RELATED"/>
    <property type="match status" value="1"/>
</dbReference>
<dbReference type="SUPFAM" id="SSF51905">
    <property type="entry name" value="FAD/NAD(P)-binding domain"/>
    <property type="match status" value="1"/>
</dbReference>
<dbReference type="Gene3D" id="3.30.9.10">
    <property type="entry name" value="D-Amino Acid Oxidase, subunit A, domain 2"/>
    <property type="match status" value="1"/>
</dbReference>
<protein>
    <submittedName>
        <fullName evidence="3">FAD dependent oxidoreductase</fullName>
    </submittedName>
</protein>
<feature type="domain" description="FAD dependent oxidoreductase" evidence="2">
    <location>
        <begin position="3"/>
        <end position="397"/>
    </location>
</feature>
<reference evidence="3" key="1">
    <citation type="journal article" date="2020" name="Stud. Mycol.">
        <title>101 Dothideomycetes genomes: a test case for predicting lifestyles and emergence of pathogens.</title>
        <authorList>
            <person name="Haridas S."/>
            <person name="Albert R."/>
            <person name="Binder M."/>
            <person name="Bloem J."/>
            <person name="Labutti K."/>
            <person name="Salamov A."/>
            <person name="Andreopoulos B."/>
            <person name="Baker S."/>
            <person name="Barry K."/>
            <person name="Bills G."/>
            <person name="Bluhm B."/>
            <person name="Cannon C."/>
            <person name="Castanera R."/>
            <person name="Culley D."/>
            <person name="Daum C."/>
            <person name="Ezra D."/>
            <person name="Gonzalez J."/>
            <person name="Henrissat B."/>
            <person name="Kuo A."/>
            <person name="Liang C."/>
            <person name="Lipzen A."/>
            <person name="Lutzoni F."/>
            <person name="Magnuson J."/>
            <person name="Mondo S."/>
            <person name="Nolan M."/>
            <person name="Ohm R."/>
            <person name="Pangilinan J."/>
            <person name="Park H.-J."/>
            <person name="Ramirez L."/>
            <person name="Alfaro M."/>
            <person name="Sun H."/>
            <person name="Tritt A."/>
            <person name="Yoshinaga Y."/>
            <person name="Zwiers L.-H."/>
            <person name="Turgeon B."/>
            <person name="Goodwin S."/>
            <person name="Spatafora J."/>
            <person name="Crous P."/>
            <person name="Grigoriev I."/>
        </authorList>
    </citation>
    <scope>NUCLEOTIDE SEQUENCE</scope>
    <source>
        <strain evidence="3">CBS 133067</strain>
    </source>
</reference>
<evidence type="ECO:0000313" key="4">
    <source>
        <dbReference type="Proteomes" id="UP000799772"/>
    </source>
</evidence>
<proteinExistence type="predicted"/>
<evidence type="ECO:0000313" key="3">
    <source>
        <dbReference type="EMBL" id="KAF2097261.1"/>
    </source>
</evidence>
<dbReference type="Pfam" id="PF01266">
    <property type="entry name" value="DAO"/>
    <property type="match status" value="1"/>
</dbReference>
<name>A0A9P4IFH8_9PEZI</name>
<dbReference type="EMBL" id="ML978128">
    <property type="protein sequence ID" value="KAF2097261.1"/>
    <property type="molecule type" value="Genomic_DNA"/>
</dbReference>
<dbReference type="Proteomes" id="UP000799772">
    <property type="component" value="Unassembled WGS sequence"/>
</dbReference>
<dbReference type="InterPro" id="IPR036188">
    <property type="entry name" value="FAD/NAD-bd_sf"/>
</dbReference>
<evidence type="ECO:0000256" key="1">
    <source>
        <dbReference type="SAM" id="MobiDB-lite"/>
    </source>
</evidence>
<organism evidence="3 4">
    <name type="scientific">Rhizodiscina lignyota</name>
    <dbReference type="NCBI Taxonomy" id="1504668"/>
    <lineage>
        <taxon>Eukaryota</taxon>
        <taxon>Fungi</taxon>
        <taxon>Dikarya</taxon>
        <taxon>Ascomycota</taxon>
        <taxon>Pezizomycotina</taxon>
        <taxon>Dothideomycetes</taxon>
        <taxon>Pleosporomycetidae</taxon>
        <taxon>Aulographales</taxon>
        <taxon>Rhizodiscinaceae</taxon>
        <taxon>Rhizodiscina</taxon>
    </lineage>
</organism>
<dbReference type="GO" id="GO:0005770">
    <property type="term" value="C:late endosome"/>
    <property type="evidence" value="ECO:0007669"/>
    <property type="project" value="TreeGrafter"/>
</dbReference>
<accession>A0A9P4IFH8</accession>
<dbReference type="PANTHER" id="PTHR13847:SF185">
    <property type="entry name" value="FAD DEPENDENT OXIDOREDUCTASE SUPERFAMILY (AFU_ORTHOLOGUE AFUA_3G02360)"/>
    <property type="match status" value="1"/>
</dbReference>
<sequence length="412" mass="44153">MPDTVIIGAGIIGCATAYYLSESQRTSPQSIHLVEASPELFKCASGLAAGFLAADWFAPPVAALGALSFRLHKSLAEQHNGREQWGYSRSTGTSLSQSRTSGSGNRYDWLRTGSSRAEAAAFHEFREGEGAAWLTKKKGDRLEVISEDDTVAQVDPLKLSQFLLEESLKRGVKLHHPVRAVTIAKDAEGNISSVKIRSEKDGTETDIPCSRLAITSGAWSPAVFSTLFPKSNTRIPVTSLAGHSLVLRSPRWSKEHEDKGCHAVFSTETDGFSPEIFSRIGGEIYIAGLNDADLQLPKTGADAKIDPDSIQRLKVVARNMLGLPEGEQDDLEVLREGLCFRPVTRMGTPIISRIADSKLGDGLKTKGDGNGGVFLAAGHGPWGIALSVGTGKALSELIEGTETSADIRSLKL</sequence>